<proteinExistence type="predicted"/>
<evidence type="ECO:0000259" key="1">
    <source>
        <dbReference type="Pfam" id="PF03050"/>
    </source>
</evidence>
<accession>A0ABM8ICQ6</accession>
<gene>
    <name evidence="2" type="ORF">Lac1_22750</name>
</gene>
<dbReference type="Proteomes" id="UP001305815">
    <property type="component" value="Chromosome"/>
</dbReference>
<evidence type="ECO:0000313" key="2">
    <source>
        <dbReference type="EMBL" id="BDZ78092.1"/>
    </source>
</evidence>
<dbReference type="InterPro" id="IPR004291">
    <property type="entry name" value="Transposase_IS66_central"/>
</dbReference>
<protein>
    <recommendedName>
        <fullName evidence="1">Transposase IS66 central domain-containing protein</fullName>
    </recommendedName>
</protein>
<sequence length="55" mass="6531">MANWVIQCADRYLGALYDYLHNRMYRFHVLQADETPVKVVRGKVILQPQGKEFFT</sequence>
<dbReference type="Pfam" id="PF03050">
    <property type="entry name" value="DDE_Tnp_IS66"/>
    <property type="match status" value="1"/>
</dbReference>
<reference evidence="3" key="1">
    <citation type="journal article" date="2023" name="Int. J. Syst. Evol. Microbiol.">
        <title>Claveliimonas bilis gen. nov., sp. nov., deoxycholic acid-producing bacteria isolated from human faeces, and reclassification of Sellimonas monacensis Zenner et al. 2021 as Claveliimonas monacensis comb. nov.</title>
        <authorList>
            <person name="Hisatomi A."/>
            <person name="Kastawa N.W.E.P.G."/>
            <person name="Song I."/>
            <person name="Ohkuma M."/>
            <person name="Fukiya S."/>
            <person name="Sakamoto M."/>
        </authorList>
    </citation>
    <scope>NUCLEOTIDE SEQUENCE [LARGE SCALE GENOMIC DNA]</scope>
    <source>
        <strain evidence="3">12BBH14</strain>
    </source>
</reference>
<keyword evidence="3" id="KW-1185">Reference proteome</keyword>
<name>A0ABM8ICQ6_9FIRM</name>
<dbReference type="EMBL" id="AP027742">
    <property type="protein sequence ID" value="BDZ78092.1"/>
    <property type="molecule type" value="Genomic_DNA"/>
</dbReference>
<evidence type="ECO:0000313" key="3">
    <source>
        <dbReference type="Proteomes" id="UP001305815"/>
    </source>
</evidence>
<feature type="domain" description="Transposase IS66 central" evidence="1">
    <location>
        <begin position="1"/>
        <end position="41"/>
    </location>
</feature>
<organism evidence="2 3">
    <name type="scientific">Claveliimonas bilis</name>
    <dbReference type="NCBI Taxonomy" id="3028070"/>
    <lineage>
        <taxon>Bacteria</taxon>
        <taxon>Bacillati</taxon>
        <taxon>Bacillota</taxon>
        <taxon>Clostridia</taxon>
        <taxon>Lachnospirales</taxon>
        <taxon>Lachnospiraceae</taxon>
        <taxon>Claveliimonas</taxon>
    </lineage>
</organism>